<protein>
    <submittedName>
        <fullName evidence="2">DUF4255 domain-containing protein</fullName>
    </submittedName>
</protein>
<reference evidence="2 3" key="1">
    <citation type="submission" date="2018-09" db="EMBL/GenBank/DDBJ databases">
        <title>Draft genome of a novel serratia sp. strain with antifungal activity.</title>
        <authorList>
            <person name="Dichmann S.I."/>
            <person name="Park B.P."/>
            <person name="Pathiraja D."/>
            <person name="Choi I.-G."/>
            <person name="Stougaard P."/>
            <person name="Hennessy R.C."/>
        </authorList>
    </citation>
    <scope>NUCLEOTIDE SEQUENCE [LARGE SCALE GENOMIC DNA]</scope>
    <source>
        <strain evidence="2 3">S40</strain>
    </source>
</reference>
<gene>
    <name evidence="2" type="ORF">D4100_07345</name>
</gene>
<dbReference type="EMBL" id="QYYG01000001">
    <property type="protein sequence ID" value="RJF58555.1"/>
    <property type="molecule type" value="Genomic_DNA"/>
</dbReference>
<comment type="caution">
    <text evidence="2">The sequence shown here is derived from an EMBL/GenBank/DDBJ whole genome shotgun (WGS) entry which is preliminary data.</text>
</comment>
<organism evidence="2 3">
    <name type="scientific">Serratia inhibens</name>
    <dbReference type="NCBI Taxonomy" id="2338073"/>
    <lineage>
        <taxon>Bacteria</taxon>
        <taxon>Pseudomonadati</taxon>
        <taxon>Pseudomonadota</taxon>
        <taxon>Gammaproteobacteria</taxon>
        <taxon>Enterobacterales</taxon>
        <taxon>Yersiniaceae</taxon>
        <taxon>Serratia</taxon>
    </lineage>
</organism>
<sequence length="306" mass="33356">MSAMTTSSNVIVAVNEALYAALNTYINPKPEDPENEEPSAGVDIRFDLPQVDSTQSSPTVSVFLYDVHEDLQLRQSQPARLNAGSGMLRAGWVNLNCNYLITYWETQSAGSDGNGPDSSPDNQAVRVMTRALQALLNNRELDGIAGSYSRIIPPQENLNSLGNFWQSLGNRPRLSLMYSVTVPILLDNSLPQTLVKSVSNEIVQAAAVDMNALGSLLWKTLCEQMGTGAEQKLARVTLKCRQKAADEGGAFAVTINLALAGMMDKDNQSNLEAILKRWESSQEAVTEINGGSVYISEINRDKIVFI</sequence>
<name>A0AA92X9G1_9GAMM</name>
<dbReference type="AlphaFoldDB" id="A0AA92X9G1"/>
<dbReference type="Pfam" id="PF14065">
    <property type="entry name" value="Pvc16_N"/>
    <property type="match status" value="1"/>
</dbReference>
<keyword evidence="3" id="KW-1185">Reference proteome</keyword>
<evidence type="ECO:0000313" key="2">
    <source>
        <dbReference type="EMBL" id="RJF58555.1"/>
    </source>
</evidence>
<evidence type="ECO:0000313" key="3">
    <source>
        <dbReference type="Proteomes" id="UP000284338"/>
    </source>
</evidence>
<proteinExistence type="predicted"/>
<feature type="domain" description="Pvc16 N-terminal" evidence="1">
    <location>
        <begin position="13"/>
        <end position="188"/>
    </location>
</feature>
<dbReference type="Proteomes" id="UP000284338">
    <property type="component" value="Unassembled WGS sequence"/>
</dbReference>
<dbReference type="InterPro" id="IPR025351">
    <property type="entry name" value="Pvc16_N"/>
</dbReference>
<accession>A0AA92X9G1</accession>
<evidence type="ECO:0000259" key="1">
    <source>
        <dbReference type="Pfam" id="PF14065"/>
    </source>
</evidence>